<keyword evidence="7 9" id="KW-0411">Iron-sulfur</keyword>
<accession>A0A845L8M3</accession>
<evidence type="ECO:0000313" key="11">
    <source>
        <dbReference type="EMBL" id="MZP41564.1"/>
    </source>
</evidence>
<sequence length="653" mass="69875">MEHSGRGSPMTMQEINTHRKSFPTKQQVMEQTPDPAVRAMLAHLEAQGVETLFDRFDAQKPQCGYGLAGTCCRHCNMGPCRITEKSPRGVCGADADVIVARNLLRWMAAGVSAHGARGREVMLALKAAAEGRFSRPIAGVEKVRAVARSFGIDDKGEEGNVTLEQLAGRIADRLLEDLSRTVPGPHGTLAAMAPPERIERWRELGILPISAYHEVFEALHRTGTGTDGDWRNLMTHLLRCGLAFAWSSVVGSAIAMDSLYGPPVRQRIAANFGALKAESVNIAIHGHSPVMASAIVQAAESPELVARARALGADGIRLYGICCSGLSSMYRYGAVHPLSNAVGAELILGTGALDLWVADMQDVLPGIMNVAECFHTIVVTTSDSCRLPGAVHIAFAADHGNLDQADEMAHRIVAMAVENFPRRQAANVFIPETSIDAEIGFSVENILADFGGAAALAEHLQTGRIRGIVNLVGCNNPKVVYEKAIKDVADVLLSKDILVLTNGCASFPLLKLGYCLPEALEKAGPGLQAALAGKGLPPVWHMGECLDNARASGLFRALADALGRPLPQMPFAFASPEWSNEKGLGAALSFRLMGLNSYHCVPAPVFGSDKVRRFLEEETEALLGSVMVVVADPGQLGERIATDLEERRNQLGL</sequence>
<name>A0A845L8M3_HELGE</name>
<dbReference type="GO" id="GO:0043885">
    <property type="term" value="F:anaerobic carbon-monoxide dehydrogenase activity"/>
    <property type="evidence" value="ECO:0007669"/>
    <property type="project" value="UniProtKB-UniRule"/>
</dbReference>
<dbReference type="AlphaFoldDB" id="A0A845L8M3"/>
<comment type="catalytic activity">
    <reaction evidence="8 9">
        <text>CO + 2 oxidized [2Fe-2S]-[ferredoxin] + H2O = 2 reduced [2Fe-2S]-[ferredoxin] + CO2 + 2 H(+)</text>
        <dbReference type="Rhea" id="RHEA:21040"/>
        <dbReference type="Rhea" id="RHEA-COMP:10000"/>
        <dbReference type="Rhea" id="RHEA-COMP:10001"/>
        <dbReference type="ChEBI" id="CHEBI:15377"/>
        <dbReference type="ChEBI" id="CHEBI:15378"/>
        <dbReference type="ChEBI" id="CHEBI:16526"/>
        <dbReference type="ChEBI" id="CHEBI:17245"/>
        <dbReference type="ChEBI" id="CHEBI:33737"/>
        <dbReference type="ChEBI" id="CHEBI:33738"/>
        <dbReference type="EC" id="1.2.7.4"/>
    </reaction>
</comment>
<dbReference type="InterPro" id="IPR004137">
    <property type="entry name" value="HCP/CODH"/>
</dbReference>
<dbReference type="Pfam" id="PF03063">
    <property type="entry name" value="Prismane"/>
    <property type="match status" value="1"/>
</dbReference>
<dbReference type="PIRSF" id="PIRSF005023">
    <property type="entry name" value="CODH"/>
    <property type="match status" value="1"/>
</dbReference>
<dbReference type="OrthoDB" id="5478720at2"/>
<reference evidence="11 12" key="1">
    <citation type="submission" date="2020-01" db="EMBL/GenBank/DDBJ databases">
        <title>Whole genome sequence of Heliobacterium gestii DSM 11169.</title>
        <authorList>
            <person name="Kyndt J.A."/>
            <person name="Meyer T.E."/>
        </authorList>
    </citation>
    <scope>NUCLEOTIDE SEQUENCE [LARGE SCALE GENOMIC DNA]</scope>
    <source>
        <strain evidence="11 12">DSM 11169</strain>
    </source>
</reference>
<dbReference type="GO" id="GO:0006091">
    <property type="term" value="P:generation of precursor metabolites and energy"/>
    <property type="evidence" value="ECO:0007669"/>
    <property type="project" value="InterPro"/>
</dbReference>
<evidence type="ECO:0000256" key="2">
    <source>
        <dbReference type="ARBA" id="ARBA00022485"/>
    </source>
</evidence>
<dbReference type="PANTHER" id="PTHR30109">
    <property type="entry name" value="HYDROXYLAMINE REDUCTASE"/>
    <property type="match status" value="1"/>
</dbReference>
<dbReference type="InterPro" id="IPR016099">
    <property type="entry name" value="Prismane-like_a/b-sand"/>
</dbReference>
<evidence type="ECO:0000256" key="8">
    <source>
        <dbReference type="ARBA" id="ARBA00048733"/>
    </source>
</evidence>
<keyword evidence="4 9" id="KW-0479">Metal-binding</keyword>
<gene>
    <name evidence="11" type="primary">cooS</name>
    <name evidence="11" type="ORF">GTO89_00775</name>
</gene>
<feature type="binding site" evidence="10">
    <location>
        <position position="474"/>
    </location>
    <ligand>
        <name>[Ni-4Fe-4S] cluster</name>
        <dbReference type="ChEBI" id="CHEBI:47739"/>
    </ligand>
</feature>
<keyword evidence="5 9" id="KW-0560">Oxidoreductase</keyword>
<dbReference type="GO" id="GO:0042542">
    <property type="term" value="P:response to hydrogen peroxide"/>
    <property type="evidence" value="ECO:0007669"/>
    <property type="project" value="TreeGrafter"/>
</dbReference>
<dbReference type="InterPro" id="IPR016101">
    <property type="entry name" value="CO_DH_a-bundle"/>
</dbReference>
<evidence type="ECO:0000256" key="4">
    <source>
        <dbReference type="ARBA" id="ARBA00022723"/>
    </source>
</evidence>
<dbReference type="GO" id="GO:0051539">
    <property type="term" value="F:4 iron, 4 sulfur cluster binding"/>
    <property type="evidence" value="ECO:0007669"/>
    <property type="project" value="UniProtKB-UniRule"/>
</dbReference>
<dbReference type="InterPro" id="IPR011254">
    <property type="entry name" value="Prismane-like_sf"/>
</dbReference>
<feature type="binding site" evidence="10">
    <location>
        <position position="504"/>
    </location>
    <ligand>
        <name>[Ni-4Fe-4S] cluster</name>
        <dbReference type="ChEBI" id="CHEBI:47739"/>
    </ligand>
</feature>
<evidence type="ECO:0000256" key="9">
    <source>
        <dbReference type="PIRNR" id="PIRNR005023"/>
    </source>
</evidence>
<organism evidence="11 12">
    <name type="scientific">Heliomicrobium gestii</name>
    <name type="common">Heliobacterium gestii</name>
    <dbReference type="NCBI Taxonomy" id="2699"/>
    <lineage>
        <taxon>Bacteria</taxon>
        <taxon>Bacillati</taxon>
        <taxon>Bacillota</taxon>
        <taxon>Clostridia</taxon>
        <taxon>Eubacteriales</taxon>
        <taxon>Heliobacteriaceae</taxon>
        <taxon>Heliomicrobium</taxon>
    </lineage>
</organism>
<proteinExistence type="predicted"/>
<comment type="caution">
    <text evidence="11">The sequence shown here is derived from an EMBL/GenBank/DDBJ whole genome shotgun (WGS) entry which is preliminary data.</text>
</comment>
<evidence type="ECO:0000256" key="10">
    <source>
        <dbReference type="PIRSR" id="PIRSR005023-1"/>
    </source>
</evidence>
<evidence type="ECO:0000256" key="5">
    <source>
        <dbReference type="ARBA" id="ARBA00023002"/>
    </source>
</evidence>
<dbReference type="PANTHER" id="PTHR30109:SF4">
    <property type="entry name" value="CARBON MONOXIDE DEHYDROGENASE"/>
    <property type="match status" value="1"/>
</dbReference>
<comment type="cofactor">
    <cofactor evidence="1">
        <name>[4Fe-4S] cluster</name>
        <dbReference type="ChEBI" id="CHEBI:49883"/>
    </cofactor>
</comment>
<feature type="binding site" evidence="10">
    <location>
        <position position="72"/>
    </location>
    <ligand>
        <name>[4Fe-4S] cluster</name>
        <dbReference type="ChEBI" id="CHEBI:49883"/>
        <label>2</label>
    </ligand>
</feature>
<dbReference type="Gene3D" id="3.40.50.2030">
    <property type="match status" value="2"/>
</dbReference>
<dbReference type="Proteomes" id="UP000471031">
    <property type="component" value="Unassembled WGS sequence"/>
</dbReference>
<dbReference type="EC" id="1.2.7.4" evidence="9"/>
<dbReference type="GO" id="GO:0016151">
    <property type="term" value="F:nickel cation binding"/>
    <property type="evidence" value="ECO:0007669"/>
    <property type="project" value="InterPro"/>
</dbReference>
<dbReference type="EMBL" id="WXEX01000001">
    <property type="protein sequence ID" value="MZP41564.1"/>
    <property type="molecule type" value="Genomic_DNA"/>
</dbReference>
<evidence type="ECO:0000256" key="3">
    <source>
        <dbReference type="ARBA" id="ARBA00022596"/>
    </source>
</evidence>
<feature type="binding site" evidence="10">
    <location>
        <position position="75"/>
    </location>
    <ligand>
        <name>[4Fe-4S] cluster</name>
        <dbReference type="ChEBI" id="CHEBI:49883"/>
        <label>2</label>
    </ligand>
</feature>
<dbReference type="Gene3D" id="1.20.1270.30">
    <property type="match status" value="1"/>
</dbReference>
<dbReference type="InterPro" id="IPR010047">
    <property type="entry name" value="CODH"/>
</dbReference>
<protein>
    <recommendedName>
        <fullName evidence="9">Carbon monoxide dehydrogenase</fullName>
        <ecNumber evidence="9">1.2.7.4</ecNumber>
    </recommendedName>
</protein>
<dbReference type="GO" id="GO:0004601">
    <property type="term" value="F:peroxidase activity"/>
    <property type="evidence" value="ECO:0007669"/>
    <property type="project" value="TreeGrafter"/>
</dbReference>
<keyword evidence="12" id="KW-1185">Reference proteome</keyword>
<evidence type="ECO:0000256" key="7">
    <source>
        <dbReference type="ARBA" id="ARBA00023014"/>
    </source>
</evidence>
<feature type="binding site" evidence="10">
    <location>
        <position position="71"/>
    </location>
    <ligand>
        <name>[4Fe-4S] cluster</name>
        <dbReference type="ChEBI" id="CHEBI:49883"/>
        <label>1</label>
        <note>ligand shared between dimeric partners</note>
    </ligand>
</feature>
<dbReference type="NCBIfam" id="TIGR01702">
    <property type="entry name" value="CO_DH_cata"/>
    <property type="match status" value="1"/>
</dbReference>
<keyword evidence="6 9" id="KW-0408">Iron</keyword>
<dbReference type="SUPFAM" id="SSF56821">
    <property type="entry name" value="Prismane protein-like"/>
    <property type="match status" value="1"/>
</dbReference>
<feature type="binding site" evidence="10">
    <location>
        <position position="545"/>
    </location>
    <ligand>
        <name>[Ni-4Fe-4S] cluster</name>
        <dbReference type="ChEBI" id="CHEBI:47739"/>
    </ligand>
</feature>
<feature type="binding site" evidence="10">
    <location>
        <position position="91"/>
    </location>
    <ligand>
        <name>[4Fe-4S] cluster</name>
        <dbReference type="ChEBI" id="CHEBI:49883"/>
        <label>2</label>
    </ligand>
</feature>
<feature type="binding site" evidence="10">
    <location>
        <position position="63"/>
    </location>
    <ligand>
        <name>[4Fe-4S] cluster</name>
        <dbReference type="ChEBI" id="CHEBI:49883"/>
        <label>1</label>
        <note>ligand shared between dimeric partners</note>
    </ligand>
</feature>
<feature type="binding site" evidence="10">
    <location>
        <position position="80"/>
    </location>
    <ligand>
        <name>[4Fe-4S] cluster</name>
        <dbReference type="ChEBI" id="CHEBI:49883"/>
        <label>2</label>
    </ligand>
</feature>
<feature type="binding site" evidence="10">
    <location>
        <position position="323"/>
    </location>
    <ligand>
        <name>[Ni-4Fe-4S] cluster</name>
        <dbReference type="ChEBI" id="CHEBI:47739"/>
    </ligand>
</feature>
<dbReference type="GO" id="GO:0050418">
    <property type="term" value="F:hydroxylamine reductase activity"/>
    <property type="evidence" value="ECO:0007669"/>
    <property type="project" value="TreeGrafter"/>
</dbReference>
<evidence type="ECO:0000256" key="1">
    <source>
        <dbReference type="ARBA" id="ARBA00001966"/>
    </source>
</evidence>
<evidence type="ECO:0000256" key="6">
    <source>
        <dbReference type="ARBA" id="ARBA00023004"/>
    </source>
</evidence>
<evidence type="ECO:0000313" key="12">
    <source>
        <dbReference type="Proteomes" id="UP000471031"/>
    </source>
</evidence>
<keyword evidence="3 10" id="KW-0533">Nickel</keyword>
<feature type="binding site" evidence="10">
    <location>
        <position position="287"/>
    </location>
    <ligand>
        <name>[Ni-4Fe-4S] cluster</name>
        <dbReference type="ChEBI" id="CHEBI:47739"/>
    </ligand>
</feature>
<keyword evidence="2 9" id="KW-0004">4Fe-4S</keyword>